<accession>A0A512MBH7</accession>
<evidence type="ECO:0008006" key="3">
    <source>
        <dbReference type="Google" id="ProtNLM"/>
    </source>
</evidence>
<proteinExistence type="predicted"/>
<dbReference type="AlphaFoldDB" id="A0A512MBH7"/>
<dbReference type="EMBL" id="BKAG01000025">
    <property type="protein sequence ID" value="GEP44083.1"/>
    <property type="molecule type" value="Genomic_DNA"/>
</dbReference>
<dbReference type="Proteomes" id="UP000321577">
    <property type="component" value="Unassembled WGS sequence"/>
</dbReference>
<sequence length="288" mass="32254">MLSLILTHPGGAHKDELLACSLLAAVHRVPIVRREPTADDLADPSIAVVDVGGEHEPERNNFDHHQFPADHPPVCALSLVLQHLGVYEDARQFCDWLEPAEWFDTRGPNVTAKWLGVDRDTMNKLNSPIDVTVLRRFAKVKRLEPGEPLWEILSYIGQDLLEYLRDLRARLDFVAQNAEIWNVDDHEVLFLPRIEPIPDEPSAGIGRYLESIGKGESVAALIYPDRRGSGYGLSRHNDDPRYDFTRIDKEHDVHFAHARGFVAKTSAGEIGRVKELLGLARVSAASLS</sequence>
<reference evidence="1 2" key="1">
    <citation type="submission" date="2019-07" db="EMBL/GenBank/DDBJ databases">
        <title>Whole genome shotgun sequence of Brevifollis gellanilyticus NBRC 108608.</title>
        <authorList>
            <person name="Hosoyama A."/>
            <person name="Uohara A."/>
            <person name="Ohji S."/>
            <person name="Ichikawa N."/>
        </authorList>
    </citation>
    <scope>NUCLEOTIDE SEQUENCE [LARGE SCALE GENOMIC DNA]</scope>
    <source>
        <strain evidence="1 2">NBRC 108608</strain>
    </source>
</reference>
<gene>
    <name evidence="1" type="ORF">BGE01nite_33740</name>
</gene>
<comment type="caution">
    <text evidence="1">The sequence shown here is derived from an EMBL/GenBank/DDBJ whole genome shotgun (WGS) entry which is preliminary data.</text>
</comment>
<dbReference type="RefSeq" id="WP_146851644.1">
    <property type="nucleotide sequence ID" value="NZ_BKAG01000025.1"/>
</dbReference>
<organism evidence="1 2">
    <name type="scientific">Brevifollis gellanilyticus</name>
    <dbReference type="NCBI Taxonomy" id="748831"/>
    <lineage>
        <taxon>Bacteria</taxon>
        <taxon>Pseudomonadati</taxon>
        <taxon>Verrucomicrobiota</taxon>
        <taxon>Verrucomicrobiia</taxon>
        <taxon>Verrucomicrobiales</taxon>
        <taxon>Verrucomicrobiaceae</taxon>
    </lineage>
</organism>
<dbReference type="OrthoDB" id="183622at2"/>
<keyword evidence="2" id="KW-1185">Reference proteome</keyword>
<dbReference type="Pfam" id="PF03690">
    <property type="entry name" value="MYG1_exonuc"/>
    <property type="match status" value="1"/>
</dbReference>
<evidence type="ECO:0000313" key="2">
    <source>
        <dbReference type="Proteomes" id="UP000321577"/>
    </source>
</evidence>
<evidence type="ECO:0000313" key="1">
    <source>
        <dbReference type="EMBL" id="GEP44083.1"/>
    </source>
</evidence>
<name>A0A512MBH7_9BACT</name>
<protein>
    <recommendedName>
        <fullName evidence="3">MYG1 family protein</fullName>
    </recommendedName>
</protein>
<dbReference type="InterPro" id="IPR003226">
    <property type="entry name" value="MYG1_exonuclease"/>
</dbReference>